<organism evidence="2 3">
    <name type="scientific">Streptomyces coerulescens</name>
    <dbReference type="NCBI Taxonomy" id="29304"/>
    <lineage>
        <taxon>Bacteria</taxon>
        <taxon>Bacillati</taxon>
        <taxon>Actinomycetota</taxon>
        <taxon>Actinomycetes</taxon>
        <taxon>Kitasatosporales</taxon>
        <taxon>Streptomycetaceae</taxon>
        <taxon>Streptomyces</taxon>
    </lineage>
</organism>
<keyword evidence="1" id="KW-0472">Membrane</keyword>
<keyword evidence="1" id="KW-1133">Transmembrane helix</keyword>
<dbReference type="Proteomes" id="UP001596263">
    <property type="component" value="Unassembled WGS sequence"/>
</dbReference>
<protein>
    <submittedName>
        <fullName evidence="2">Uncharacterized protein</fullName>
    </submittedName>
</protein>
<sequence length="118" mass="12997">MTIFLWCWIGLFTAVLLPLGIAMLRGWAPKRARARWSPARIRVQGVSALVLYVGGLLPAVADLAGMPREALDLLRSATTPHLLFLSLGLQGGAALSDWFVRRTEPLTDPHATQPRQRD</sequence>
<proteinExistence type="predicted"/>
<evidence type="ECO:0000313" key="2">
    <source>
        <dbReference type="EMBL" id="MFC5219921.1"/>
    </source>
</evidence>
<name>A0ABW0CYP2_STRCD</name>
<comment type="caution">
    <text evidence="2">The sequence shown here is derived from an EMBL/GenBank/DDBJ whole genome shotgun (WGS) entry which is preliminary data.</text>
</comment>
<accession>A0ABW0CYP2</accession>
<keyword evidence="1" id="KW-0812">Transmembrane</keyword>
<gene>
    <name evidence="2" type="ORF">ACFPQ9_39525</name>
</gene>
<dbReference type="RefSeq" id="WP_380864258.1">
    <property type="nucleotide sequence ID" value="NZ_JBHSKM010000044.1"/>
</dbReference>
<feature type="transmembrane region" description="Helical" evidence="1">
    <location>
        <begin position="6"/>
        <end position="27"/>
    </location>
</feature>
<feature type="transmembrane region" description="Helical" evidence="1">
    <location>
        <begin position="39"/>
        <end position="61"/>
    </location>
</feature>
<evidence type="ECO:0000313" key="3">
    <source>
        <dbReference type="Proteomes" id="UP001596263"/>
    </source>
</evidence>
<keyword evidence="3" id="KW-1185">Reference proteome</keyword>
<evidence type="ECO:0000256" key="1">
    <source>
        <dbReference type="SAM" id="Phobius"/>
    </source>
</evidence>
<dbReference type="EMBL" id="JBHSKM010000044">
    <property type="protein sequence ID" value="MFC5219921.1"/>
    <property type="molecule type" value="Genomic_DNA"/>
</dbReference>
<reference evidence="3" key="1">
    <citation type="journal article" date="2019" name="Int. J. Syst. Evol. Microbiol.">
        <title>The Global Catalogue of Microorganisms (GCM) 10K type strain sequencing project: providing services to taxonomists for standard genome sequencing and annotation.</title>
        <authorList>
            <consortium name="The Broad Institute Genomics Platform"/>
            <consortium name="The Broad Institute Genome Sequencing Center for Infectious Disease"/>
            <person name="Wu L."/>
            <person name="Ma J."/>
        </authorList>
    </citation>
    <scope>NUCLEOTIDE SEQUENCE [LARGE SCALE GENOMIC DNA]</scope>
    <source>
        <strain evidence="3">KCTC 42586</strain>
    </source>
</reference>